<gene>
    <name evidence="1" type="ORF">RJN63_27535</name>
</gene>
<sequence>MTKRIGTTFTAELESAGLLGLPFAWGEDGAFQFDERMTPEQIAQVKAVYTAHDPGTPESKSPDYELK</sequence>
<comment type="caution">
    <text evidence="1">The sequence shown here is derived from an EMBL/GenBank/DDBJ whole genome shotgun (WGS) entry which is preliminary data.</text>
</comment>
<dbReference type="RefSeq" id="WP_310839034.1">
    <property type="nucleotide sequence ID" value="NZ_JAVLSM010000024.1"/>
</dbReference>
<dbReference type="AlphaFoldDB" id="A0AAE4GFQ7"/>
<name>A0AAE4GFQ7_9BURK</name>
<accession>A0AAE4GFQ7</accession>
<dbReference type="EMBL" id="JAVRAA010000025">
    <property type="protein sequence ID" value="MDT0340613.1"/>
    <property type="molecule type" value="Genomic_DNA"/>
</dbReference>
<organism evidence="1">
    <name type="scientific">Herbaspirillum huttiense subsp. nephrolepidis</name>
    <dbReference type="NCBI Taxonomy" id="3075126"/>
    <lineage>
        <taxon>Bacteria</taxon>
        <taxon>Pseudomonadati</taxon>
        <taxon>Pseudomonadota</taxon>
        <taxon>Betaproteobacteria</taxon>
        <taxon>Burkholderiales</taxon>
        <taxon>Oxalobacteraceae</taxon>
        <taxon>Herbaspirillum</taxon>
    </lineage>
</organism>
<protein>
    <submittedName>
        <fullName evidence="1">Uncharacterized protein</fullName>
    </submittedName>
</protein>
<evidence type="ECO:0000313" key="1">
    <source>
        <dbReference type="EMBL" id="MDT0340613.1"/>
    </source>
</evidence>
<reference evidence="1" key="1">
    <citation type="submission" date="2023-02" db="EMBL/GenBank/DDBJ databases">
        <title>Description of Herbaspirillum huttiense subsp. nephrolepsisexaltata and Herbaspirillum huttiense subsp. lycopersicon.</title>
        <authorList>
            <person name="Poudel M."/>
            <person name="Sharma A."/>
            <person name="Goss E."/>
            <person name="Tapia J.H."/>
            <person name="Harmon C.M."/>
            <person name="Jones J.B."/>
        </authorList>
    </citation>
    <scope>NUCLEOTIDE SEQUENCE</scope>
    <source>
        <strain evidence="1">NC40101</strain>
    </source>
</reference>
<proteinExistence type="predicted"/>